<proteinExistence type="predicted"/>
<dbReference type="AlphaFoldDB" id="A0A364NL24"/>
<name>A0A364NL24_9GAMM</name>
<keyword evidence="1" id="KW-1133">Transmembrane helix</keyword>
<keyword evidence="3" id="KW-1185">Reference proteome</keyword>
<dbReference type="Proteomes" id="UP000250744">
    <property type="component" value="Unassembled WGS sequence"/>
</dbReference>
<protein>
    <recommendedName>
        <fullName evidence="4">Preprotein translocase subunit YajC</fullName>
    </recommendedName>
</protein>
<evidence type="ECO:0008006" key="4">
    <source>
        <dbReference type="Google" id="ProtNLM"/>
    </source>
</evidence>
<keyword evidence="1" id="KW-0472">Membrane</keyword>
<evidence type="ECO:0000313" key="3">
    <source>
        <dbReference type="Proteomes" id="UP000250744"/>
    </source>
</evidence>
<sequence length="168" mass="19313">MEWVISIVVMLSLVGSVMWIKPSPRERMQSRIRLHARALGFIVQIATIETPRAKGEMDVERKRLPAYRILRADLSRDEKDHWKSWQVFRVENVANQGLPSQWSWKRGEGVLTSEQCQLLSALIESLPESVFALESSPMHFTVYWRESGGPEVLDQIKAAIQPVLQAKF</sequence>
<evidence type="ECO:0000256" key="1">
    <source>
        <dbReference type="SAM" id="Phobius"/>
    </source>
</evidence>
<dbReference type="RefSeq" id="WP_112159583.1">
    <property type="nucleotide sequence ID" value="NZ_QKRX01000008.1"/>
</dbReference>
<dbReference type="OrthoDB" id="5735634at2"/>
<dbReference type="EMBL" id="QKRX01000008">
    <property type="protein sequence ID" value="RAU17734.1"/>
    <property type="molecule type" value="Genomic_DNA"/>
</dbReference>
<accession>A0A364NL24</accession>
<gene>
    <name evidence="2" type="ORF">DN062_12125</name>
</gene>
<organism evidence="2 3">
    <name type="scientific">Nitrincola tibetensis</name>
    <dbReference type="NCBI Taxonomy" id="2219697"/>
    <lineage>
        <taxon>Bacteria</taxon>
        <taxon>Pseudomonadati</taxon>
        <taxon>Pseudomonadota</taxon>
        <taxon>Gammaproteobacteria</taxon>
        <taxon>Oceanospirillales</taxon>
        <taxon>Oceanospirillaceae</taxon>
        <taxon>Nitrincola</taxon>
    </lineage>
</organism>
<evidence type="ECO:0000313" key="2">
    <source>
        <dbReference type="EMBL" id="RAU17734.1"/>
    </source>
</evidence>
<keyword evidence="1" id="KW-0812">Transmembrane</keyword>
<comment type="caution">
    <text evidence="2">The sequence shown here is derived from an EMBL/GenBank/DDBJ whole genome shotgun (WGS) entry which is preliminary data.</text>
</comment>
<reference evidence="2 3" key="1">
    <citation type="submission" date="2018-06" db="EMBL/GenBank/DDBJ databases">
        <title>Nitrincola tibetense sp. nov., isolated from Lake XuguoCo on Tibetan Plateau.</title>
        <authorList>
            <person name="Xing P."/>
        </authorList>
    </citation>
    <scope>NUCLEOTIDE SEQUENCE [LARGE SCALE GENOMIC DNA]</scope>
    <source>
        <strain evidence="3">xg18</strain>
    </source>
</reference>
<feature type="transmembrane region" description="Helical" evidence="1">
    <location>
        <begin position="6"/>
        <end position="23"/>
    </location>
</feature>